<keyword evidence="2" id="KW-1185">Reference proteome</keyword>
<comment type="caution">
    <text evidence="1">The sequence shown here is derived from an EMBL/GenBank/DDBJ whole genome shotgun (WGS) entry which is preliminary data.</text>
</comment>
<organism evidence="1 2">
    <name type="scientific">Dryococelus australis</name>
    <dbReference type="NCBI Taxonomy" id="614101"/>
    <lineage>
        <taxon>Eukaryota</taxon>
        <taxon>Metazoa</taxon>
        <taxon>Ecdysozoa</taxon>
        <taxon>Arthropoda</taxon>
        <taxon>Hexapoda</taxon>
        <taxon>Insecta</taxon>
        <taxon>Pterygota</taxon>
        <taxon>Neoptera</taxon>
        <taxon>Polyneoptera</taxon>
        <taxon>Phasmatodea</taxon>
        <taxon>Verophasmatodea</taxon>
        <taxon>Anareolatae</taxon>
        <taxon>Phasmatidae</taxon>
        <taxon>Eurycanthinae</taxon>
        <taxon>Dryococelus</taxon>
    </lineage>
</organism>
<accession>A0ABQ9HHC3</accession>
<protein>
    <submittedName>
        <fullName evidence="1">Uncharacterized protein</fullName>
    </submittedName>
</protein>
<name>A0ABQ9HHC3_9NEOP</name>
<sequence length="267" mass="30824">MLQEHNPKIVGTLRKNKLHIPPQLCDVKKRDQKTSMFGFDNELTCFHAFLRRERMSMCKDADLPEIIDYYNSTKDGVDLYDQRHKQKSRLKQKKTEMATVCVLRYAKWSLSEWLHHLSPQPDINRLNITEMRCVFVGIRRATNDSMDGNTASNPNTPNRYRKWPLERDRNGIVATTLREPSARRFLRHRSGHAATGETAIGEAAVCSGQWRSLKLIKKREGIKDSFLKSEKKVTNSGQPAGSTRQYLYARQLEFLKTATSAPTETRN</sequence>
<evidence type="ECO:0000313" key="2">
    <source>
        <dbReference type="Proteomes" id="UP001159363"/>
    </source>
</evidence>
<proteinExistence type="predicted"/>
<dbReference type="Proteomes" id="UP001159363">
    <property type="component" value="Chromosome 4"/>
</dbReference>
<reference evidence="1 2" key="1">
    <citation type="submission" date="2023-02" db="EMBL/GenBank/DDBJ databases">
        <title>LHISI_Scaffold_Assembly.</title>
        <authorList>
            <person name="Stuart O.P."/>
            <person name="Cleave R."/>
            <person name="Magrath M.J.L."/>
            <person name="Mikheyev A.S."/>
        </authorList>
    </citation>
    <scope>NUCLEOTIDE SEQUENCE [LARGE SCALE GENOMIC DNA]</scope>
    <source>
        <strain evidence="1">Daus_M_001</strain>
        <tissue evidence="1">Leg muscle</tissue>
    </source>
</reference>
<evidence type="ECO:0000313" key="1">
    <source>
        <dbReference type="EMBL" id="KAJ8883738.1"/>
    </source>
</evidence>
<dbReference type="EMBL" id="JARBHB010000005">
    <property type="protein sequence ID" value="KAJ8883738.1"/>
    <property type="molecule type" value="Genomic_DNA"/>
</dbReference>
<gene>
    <name evidence="1" type="ORF">PR048_015592</name>
</gene>